<dbReference type="Proteomes" id="UP000016933">
    <property type="component" value="Unassembled WGS sequence"/>
</dbReference>
<dbReference type="HOGENOM" id="CLU_3087200_0_0_1"/>
<organism evidence="2 3">
    <name type="scientific">Dothistroma septosporum (strain NZE10 / CBS 128990)</name>
    <name type="common">Red band needle blight fungus</name>
    <name type="synonym">Mycosphaerella pini</name>
    <dbReference type="NCBI Taxonomy" id="675120"/>
    <lineage>
        <taxon>Eukaryota</taxon>
        <taxon>Fungi</taxon>
        <taxon>Dikarya</taxon>
        <taxon>Ascomycota</taxon>
        <taxon>Pezizomycotina</taxon>
        <taxon>Dothideomycetes</taxon>
        <taxon>Dothideomycetidae</taxon>
        <taxon>Mycosphaerellales</taxon>
        <taxon>Mycosphaerellaceae</taxon>
        <taxon>Dothistroma</taxon>
    </lineage>
</organism>
<gene>
    <name evidence="2" type="ORF">DOTSEDRAFT_74882</name>
</gene>
<sequence>MFRYVLPLFVLHTALLSCTNLGLLLAVLRSYKGDLGIKAFLLWTGPSHGSGS</sequence>
<keyword evidence="1" id="KW-0812">Transmembrane</keyword>
<dbReference type="AlphaFoldDB" id="N1PD27"/>
<proteinExistence type="predicted"/>
<evidence type="ECO:0000313" key="3">
    <source>
        <dbReference type="Proteomes" id="UP000016933"/>
    </source>
</evidence>
<protein>
    <submittedName>
        <fullName evidence="2">Uncharacterized protein</fullName>
    </submittedName>
</protein>
<evidence type="ECO:0000313" key="2">
    <source>
        <dbReference type="EMBL" id="EME40217.1"/>
    </source>
</evidence>
<keyword evidence="1" id="KW-0472">Membrane</keyword>
<keyword evidence="3" id="KW-1185">Reference proteome</keyword>
<feature type="transmembrane region" description="Helical" evidence="1">
    <location>
        <begin position="6"/>
        <end position="28"/>
    </location>
</feature>
<evidence type="ECO:0000256" key="1">
    <source>
        <dbReference type="SAM" id="Phobius"/>
    </source>
</evidence>
<accession>N1PD27</accession>
<reference evidence="3" key="1">
    <citation type="journal article" date="2012" name="PLoS Genet.">
        <title>The genomes of the fungal plant pathogens Cladosporium fulvum and Dothistroma septosporum reveal adaptation to different hosts and lifestyles but also signatures of common ancestry.</title>
        <authorList>
            <person name="de Wit P.J.G.M."/>
            <person name="van der Burgt A."/>
            <person name="Oekmen B."/>
            <person name="Stergiopoulos I."/>
            <person name="Abd-Elsalam K.A."/>
            <person name="Aerts A.L."/>
            <person name="Bahkali A.H."/>
            <person name="Beenen H.G."/>
            <person name="Chettri P."/>
            <person name="Cox M.P."/>
            <person name="Datema E."/>
            <person name="de Vries R.P."/>
            <person name="Dhillon B."/>
            <person name="Ganley A.R."/>
            <person name="Griffiths S.A."/>
            <person name="Guo Y."/>
            <person name="Hamelin R.C."/>
            <person name="Henrissat B."/>
            <person name="Kabir M.S."/>
            <person name="Jashni M.K."/>
            <person name="Kema G."/>
            <person name="Klaubauf S."/>
            <person name="Lapidus A."/>
            <person name="Levasseur A."/>
            <person name="Lindquist E."/>
            <person name="Mehrabi R."/>
            <person name="Ohm R.A."/>
            <person name="Owen T.J."/>
            <person name="Salamov A."/>
            <person name="Schwelm A."/>
            <person name="Schijlen E."/>
            <person name="Sun H."/>
            <person name="van den Burg H.A."/>
            <person name="van Ham R.C.H.J."/>
            <person name="Zhang S."/>
            <person name="Goodwin S.B."/>
            <person name="Grigoriev I.V."/>
            <person name="Collemare J."/>
            <person name="Bradshaw R.E."/>
        </authorList>
    </citation>
    <scope>NUCLEOTIDE SEQUENCE [LARGE SCALE GENOMIC DNA]</scope>
    <source>
        <strain evidence="3">NZE10 / CBS 128990</strain>
    </source>
</reference>
<keyword evidence="1" id="KW-1133">Transmembrane helix</keyword>
<dbReference type="PROSITE" id="PS51257">
    <property type="entry name" value="PROKAR_LIPOPROTEIN"/>
    <property type="match status" value="1"/>
</dbReference>
<reference evidence="2 3" key="2">
    <citation type="journal article" date="2012" name="PLoS Pathog.">
        <title>Diverse lifestyles and strategies of plant pathogenesis encoded in the genomes of eighteen Dothideomycetes fungi.</title>
        <authorList>
            <person name="Ohm R.A."/>
            <person name="Feau N."/>
            <person name="Henrissat B."/>
            <person name="Schoch C.L."/>
            <person name="Horwitz B.A."/>
            <person name="Barry K.W."/>
            <person name="Condon B.J."/>
            <person name="Copeland A.C."/>
            <person name="Dhillon B."/>
            <person name="Glaser F."/>
            <person name="Hesse C.N."/>
            <person name="Kosti I."/>
            <person name="LaButti K."/>
            <person name="Lindquist E.A."/>
            <person name="Lucas S."/>
            <person name="Salamov A.A."/>
            <person name="Bradshaw R.E."/>
            <person name="Ciuffetti L."/>
            <person name="Hamelin R.C."/>
            <person name="Kema G.H.J."/>
            <person name="Lawrence C."/>
            <person name="Scott J.A."/>
            <person name="Spatafora J.W."/>
            <person name="Turgeon B.G."/>
            <person name="de Wit P.J.G.M."/>
            <person name="Zhong S."/>
            <person name="Goodwin S.B."/>
            <person name="Grigoriev I.V."/>
        </authorList>
    </citation>
    <scope>NUCLEOTIDE SEQUENCE [LARGE SCALE GENOMIC DNA]</scope>
    <source>
        <strain evidence="3">NZE10 / CBS 128990</strain>
    </source>
</reference>
<name>N1PD27_DOTSN</name>
<dbReference type="EMBL" id="KB446544">
    <property type="protein sequence ID" value="EME40217.1"/>
    <property type="molecule type" value="Genomic_DNA"/>
</dbReference>